<dbReference type="SUPFAM" id="SSF52266">
    <property type="entry name" value="SGNH hydrolase"/>
    <property type="match status" value="1"/>
</dbReference>
<gene>
    <name evidence="2" type="ORF">KME25_09785</name>
</gene>
<dbReference type="Gene3D" id="3.40.50.1110">
    <property type="entry name" value="SGNH hydrolase"/>
    <property type="match status" value="1"/>
</dbReference>
<dbReference type="InterPro" id="IPR036514">
    <property type="entry name" value="SGNH_hydro_sf"/>
</dbReference>
<dbReference type="InterPro" id="IPR051532">
    <property type="entry name" value="Ester_Hydrolysis_Enzymes"/>
</dbReference>
<dbReference type="PANTHER" id="PTHR30383:SF5">
    <property type="entry name" value="SGNH HYDROLASE-TYPE ESTERASE DOMAIN-CONTAINING PROTEIN"/>
    <property type="match status" value="1"/>
</dbReference>
<dbReference type="Pfam" id="PF13472">
    <property type="entry name" value="Lipase_GDSL_2"/>
    <property type="match status" value="1"/>
</dbReference>
<protein>
    <submittedName>
        <fullName evidence="2">Lipase</fullName>
    </submittedName>
</protein>
<evidence type="ECO:0000313" key="2">
    <source>
        <dbReference type="EMBL" id="MBW4544716.1"/>
    </source>
</evidence>
<dbReference type="EMBL" id="JAHHIF010000010">
    <property type="protein sequence ID" value="MBW4544716.1"/>
    <property type="molecule type" value="Genomic_DNA"/>
</dbReference>
<dbReference type="PANTHER" id="PTHR30383">
    <property type="entry name" value="THIOESTERASE 1/PROTEASE 1/LYSOPHOSPHOLIPASE L1"/>
    <property type="match status" value="1"/>
</dbReference>
<dbReference type="AlphaFoldDB" id="A0A951PJG3"/>
<sequence length="206" mass="23264">MRMCFVGDSFVNGTCDPEYLGWTGRICREAHKQGHDITYYNLGIRRNTSADVAARWFEEVSRRLPEECNGRIVFSFGVNDTTLEKGKTRIELHHSIENCRKILTTAKQLYPVLMISPLPIGDVEQNRRSANLSEQFALVCNQVNVPYLNVFNLLKSSTTWMSEVAENDGAHPGAAGYSELAKYIESWSSWLSWFNYSGSHISGSGK</sequence>
<reference evidence="2" key="2">
    <citation type="journal article" date="2022" name="Microbiol. Resour. Announc.">
        <title>Metagenome Sequencing to Explore Phylogenomics of Terrestrial Cyanobacteria.</title>
        <authorList>
            <person name="Ward R.D."/>
            <person name="Stajich J.E."/>
            <person name="Johansen J.R."/>
            <person name="Huntemann M."/>
            <person name="Clum A."/>
            <person name="Foster B."/>
            <person name="Foster B."/>
            <person name="Roux S."/>
            <person name="Palaniappan K."/>
            <person name="Varghese N."/>
            <person name="Mukherjee S."/>
            <person name="Reddy T.B.K."/>
            <person name="Daum C."/>
            <person name="Copeland A."/>
            <person name="Chen I.A."/>
            <person name="Ivanova N.N."/>
            <person name="Kyrpides N.C."/>
            <person name="Shapiro N."/>
            <person name="Eloe-Fadrosh E.A."/>
            <person name="Pietrasiak N."/>
        </authorList>
    </citation>
    <scope>NUCLEOTIDE SEQUENCE</scope>
    <source>
        <strain evidence="2">CPER-KK1</strain>
    </source>
</reference>
<accession>A0A951PJG3</accession>
<dbReference type="Proteomes" id="UP000753908">
    <property type="component" value="Unassembled WGS sequence"/>
</dbReference>
<evidence type="ECO:0000259" key="1">
    <source>
        <dbReference type="Pfam" id="PF13472"/>
    </source>
</evidence>
<dbReference type="GO" id="GO:0004622">
    <property type="term" value="F:phosphatidylcholine lysophospholipase activity"/>
    <property type="evidence" value="ECO:0007669"/>
    <property type="project" value="TreeGrafter"/>
</dbReference>
<organism evidence="2 3">
    <name type="scientific">Symplocastrum torsivum CPER-KK1</name>
    <dbReference type="NCBI Taxonomy" id="450513"/>
    <lineage>
        <taxon>Bacteria</taxon>
        <taxon>Bacillati</taxon>
        <taxon>Cyanobacteriota</taxon>
        <taxon>Cyanophyceae</taxon>
        <taxon>Oscillatoriophycideae</taxon>
        <taxon>Oscillatoriales</taxon>
        <taxon>Microcoleaceae</taxon>
        <taxon>Symplocastrum</taxon>
    </lineage>
</organism>
<dbReference type="InterPro" id="IPR013830">
    <property type="entry name" value="SGNH_hydro"/>
</dbReference>
<name>A0A951PJG3_9CYAN</name>
<comment type="caution">
    <text evidence="2">The sequence shown here is derived from an EMBL/GenBank/DDBJ whole genome shotgun (WGS) entry which is preliminary data.</text>
</comment>
<evidence type="ECO:0000313" key="3">
    <source>
        <dbReference type="Proteomes" id="UP000753908"/>
    </source>
</evidence>
<proteinExistence type="predicted"/>
<feature type="domain" description="SGNH hydrolase-type esterase" evidence="1">
    <location>
        <begin position="5"/>
        <end position="177"/>
    </location>
</feature>
<reference evidence="2" key="1">
    <citation type="submission" date="2021-05" db="EMBL/GenBank/DDBJ databases">
        <authorList>
            <person name="Pietrasiak N."/>
            <person name="Ward R."/>
            <person name="Stajich J.E."/>
            <person name="Kurbessoian T."/>
        </authorList>
    </citation>
    <scope>NUCLEOTIDE SEQUENCE</scope>
    <source>
        <strain evidence="2">CPER-KK1</strain>
    </source>
</reference>